<protein>
    <submittedName>
        <fullName evidence="1">DUF1513 domain-containing protein</fullName>
    </submittedName>
</protein>
<evidence type="ECO:0000313" key="1">
    <source>
        <dbReference type="EMBL" id="MEC4722685.1"/>
    </source>
</evidence>
<dbReference type="InterPro" id="IPR011044">
    <property type="entry name" value="Quino_amine_DH_bsu"/>
</dbReference>
<accession>A0ABU6JGN6</accession>
<name>A0ABU6JGN6_9BURK</name>
<proteinExistence type="predicted"/>
<reference evidence="1 2" key="1">
    <citation type="submission" date="2023-10" db="EMBL/GenBank/DDBJ databases">
        <title>Noviherbaspirillum sp. CPCC 100848 genome assembly.</title>
        <authorList>
            <person name="Li X.Y."/>
            <person name="Fang X.M."/>
        </authorList>
    </citation>
    <scope>NUCLEOTIDE SEQUENCE [LARGE SCALE GENOMIC DNA]</scope>
    <source>
        <strain evidence="1 2">CPCC 100848</strain>
    </source>
</reference>
<dbReference type="Pfam" id="PF07433">
    <property type="entry name" value="DUF1513"/>
    <property type="match status" value="1"/>
</dbReference>
<keyword evidence="2" id="KW-1185">Reference proteome</keyword>
<dbReference type="RefSeq" id="WP_326509352.1">
    <property type="nucleotide sequence ID" value="NZ_JAWIIV010000034.1"/>
</dbReference>
<dbReference type="Proteomes" id="UP001352263">
    <property type="component" value="Unassembled WGS sequence"/>
</dbReference>
<comment type="caution">
    <text evidence="1">The sequence shown here is derived from an EMBL/GenBank/DDBJ whole genome shotgun (WGS) entry which is preliminary data.</text>
</comment>
<evidence type="ECO:0000313" key="2">
    <source>
        <dbReference type="Proteomes" id="UP001352263"/>
    </source>
</evidence>
<dbReference type="SUPFAM" id="SSF50969">
    <property type="entry name" value="YVTN repeat-like/Quinoprotein amine dehydrogenase"/>
    <property type="match status" value="1"/>
</dbReference>
<sequence length="368" mass="39270">MAIESKAAPPGRSHIRNPGRRRFVIASLLTCVTPACSAPKQASTPRFAAAWNDRDGHRVGLLAQRADGMLPTASIEVPTRAHGLLAEAGGSLLAVARRPGDWMLRWHPGRSAPHWVWAEPDRAFNGHVVSSADGKRLFTTETDLETGQGLIGVWDARSLEKVDEWPTHGIDAHMMLMEGDTLLVANGGVPTQPETGRIKRNLHAMDSSLVRLHAGSGALVGQWRLADRRLSLRHMARSGARVGIAMQAEHDAGADRDAAPVLAVFERDRLLVPDAPPVPGAAGYAGDIAAWNGGFALSAPRANAVLHWRPDAGWSPPISLQEACPILSAGGRDLWAGGSAAALGAAADPHVRLKLPAKLRLDNHWVLV</sequence>
<organism evidence="1 2">
    <name type="scientific">Noviherbaspirillum album</name>
    <dbReference type="NCBI Taxonomy" id="3080276"/>
    <lineage>
        <taxon>Bacteria</taxon>
        <taxon>Pseudomonadati</taxon>
        <taxon>Pseudomonadota</taxon>
        <taxon>Betaproteobacteria</taxon>
        <taxon>Burkholderiales</taxon>
        <taxon>Oxalobacteraceae</taxon>
        <taxon>Noviherbaspirillum</taxon>
    </lineage>
</organism>
<gene>
    <name evidence="1" type="ORF">RY831_26310</name>
</gene>
<dbReference type="EMBL" id="JAWIIV010000034">
    <property type="protein sequence ID" value="MEC4722685.1"/>
    <property type="molecule type" value="Genomic_DNA"/>
</dbReference>
<dbReference type="InterPro" id="IPR008311">
    <property type="entry name" value="UCP028101"/>
</dbReference>